<evidence type="ECO:0000313" key="4">
    <source>
        <dbReference type="Proteomes" id="UP001500945"/>
    </source>
</evidence>
<dbReference type="Pfam" id="PF13400">
    <property type="entry name" value="Tad"/>
    <property type="match status" value="1"/>
</dbReference>
<keyword evidence="1" id="KW-1133">Transmembrane helix</keyword>
<evidence type="ECO:0000256" key="1">
    <source>
        <dbReference type="SAM" id="Phobius"/>
    </source>
</evidence>
<evidence type="ECO:0000313" key="3">
    <source>
        <dbReference type="EMBL" id="GAA4408560.1"/>
    </source>
</evidence>
<keyword evidence="1" id="KW-0812">Transmembrane</keyword>
<dbReference type="RefSeq" id="WP_345206701.1">
    <property type="nucleotide sequence ID" value="NZ_BAABGM010000015.1"/>
</dbReference>
<feature type="transmembrane region" description="Helical" evidence="1">
    <location>
        <begin position="15"/>
        <end position="36"/>
    </location>
</feature>
<accession>A0ABP8KKB4</accession>
<sequence>MMRSGSPSLRSERGATATIVVVLMAFVFMGFAAISVDVGRGMIERRELQNGADAGALALAASCAKGACETIADLQGLVDANATDNSHEVTSICGTGVPGDPCPPGSIPEFTECPPIPDTFAGLPFVEVNTSTPSDALINNLFGSAAGASSTRVAACARAAWGQVGRSIPTLPIVFAECDWVKATIDGFAPSPPYDPPPGTSSTLLPQISPGKVTAIYAHLDSSEKPTEDNATKCLASNNPGKFYSGGFGWVQTCEKQGYPSPLCDGVSKSDTCTAVFDATGTILIGDNGASAPKGCKKDELSNYLGTQVWVPIMTKVNVDSQGKATGYVVDGVSAFFLAGYNDIPSAQPKTKAVYGGSPCGKGDCLWGWFTGPVVPTGTIGTGSTPRGPTVVVPAG</sequence>
<keyword evidence="4" id="KW-1185">Reference proteome</keyword>
<protein>
    <recommendedName>
        <fullName evidence="2">Putative Flp pilus-assembly TadG-like N-terminal domain-containing protein</fullName>
    </recommendedName>
</protein>
<dbReference type="Proteomes" id="UP001500945">
    <property type="component" value="Unassembled WGS sequence"/>
</dbReference>
<dbReference type="InterPro" id="IPR028087">
    <property type="entry name" value="Tad_N"/>
</dbReference>
<name>A0ABP8KKB4_9MICO</name>
<proteinExistence type="predicted"/>
<feature type="domain" description="Putative Flp pilus-assembly TadG-like N-terminal" evidence="2">
    <location>
        <begin position="17"/>
        <end position="58"/>
    </location>
</feature>
<dbReference type="EMBL" id="BAABGM010000015">
    <property type="protein sequence ID" value="GAA4408560.1"/>
    <property type="molecule type" value="Genomic_DNA"/>
</dbReference>
<gene>
    <name evidence="3" type="ORF">GCM10023168_26180</name>
</gene>
<organism evidence="3 4">
    <name type="scientific">Fodinibacter luteus</name>
    <dbReference type="NCBI Taxonomy" id="552064"/>
    <lineage>
        <taxon>Bacteria</taxon>
        <taxon>Bacillati</taxon>
        <taxon>Actinomycetota</taxon>
        <taxon>Actinomycetes</taxon>
        <taxon>Micrococcales</taxon>
        <taxon>Intrasporangiaceae</taxon>
        <taxon>Fodinibacter (ex Wang et al. 2009)</taxon>
    </lineage>
</organism>
<comment type="caution">
    <text evidence="3">The sequence shown here is derived from an EMBL/GenBank/DDBJ whole genome shotgun (WGS) entry which is preliminary data.</text>
</comment>
<reference evidence="4" key="1">
    <citation type="journal article" date="2019" name="Int. J. Syst. Evol. Microbiol.">
        <title>The Global Catalogue of Microorganisms (GCM) 10K type strain sequencing project: providing services to taxonomists for standard genome sequencing and annotation.</title>
        <authorList>
            <consortium name="The Broad Institute Genomics Platform"/>
            <consortium name="The Broad Institute Genome Sequencing Center for Infectious Disease"/>
            <person name="Wu L."/>
            <person name="Ma J."/>
        </authorList>
    </citation>
    <scope>NUCLEOTIDE SEQUENCE [LARGE SCALE GENOMIC DNA]</scope>
    <source>
        <strain evidence="4">JCM 17809</strain>
    </source>
</reference>
<keyword evidence="1" id="KW-0472">Membrane</keyword>
<evidence type="ECO:0000259" key="2">
    <source>
        <dbReference type="Pfam" id="PF13400"/>
    </source>
</evidence>